<evidence type="ECO:0000313" key="2">
    <source>
        <dbReference type="Proteomes" id="UP001597427"/>
    </source>
</evidence>
<sequence>MDEQFAALHLTVVELPVEWVDEAPVFRGFFREIPTMTGEGRTKQQMYRQLLENYQLFFEKQQAQALEETPTAMTSALLSVEDLLKYYDGESFDGFSYDFSAKESGDHD</sequence>
<dbReference type="EMBL" id="JBHUMO010000072">
    <property type="protein sequence ID" value="MFD2729961.1"/>
    <property type="molecule type" value="Genomic_DNA"/>
</dbReference>
<dbReference type="Proteomes" id="UP001597427">
    <property type="component" value="Unassembled WGS sequence"/>
</dbReference>
<gene>
    <name evidence="1" type="ORF">ACFSR0_11310</name>
</gene>
<reference evidence="2" key="1">
    <citation type="journal article" date="2019" name="Int. J. Syst. Evol. Microbiol.">
        <title>The Global Catalogue of Microorganisms (GCM) 10K type strain sequencing project: providing services to taxonomists for standard genome sequencing and annotation.</title>
        <authorList>
            <consortium name="The Broad Institute Genomics Platform"/>
            <consortium name="The Broad Institute Genome Sequencing Center for Infectious Disease"/>
            <person name="Wu L."/>
            <person name="Ma J."/>
        </authorList>
    </citation>
    <scope>NUCLEOTIDE SEQUENCE [LARGE SCALE GENOMIC DNA]</scope>
    <source>
        <strain evidence="2">TISTR 932</strain>
    </source>
</reference>
<protein>
    <submittedName>
        <fullName evidence="1">Uncharacterized protein</fullName>
    </submittedName>
</protein>
<keyword evidence="2" id="KW-1185">Reference proteome</keyword>
<name>A0ABW5TLI5_9ENTE</name>
<comment type="caution">
    <text evidence="1">The sequence shown here is derived from an EMBL/GenBank/DDBJ whole genome shotgun (WGS) entry which is preliminary data.</text>
</comment>
<dbReference type="RefSeq" id="WP_379982793.1">
    <property type="nucleotide sequence ID" value="NZ_JBHUMO010000072.1"/>
</dbReference>
<proteinExistence type="predicted"/>
<organism evidence="1 2">
    <name type="scientific">Enterococcus camelliae</name>
    <dbReference type="NCBI Taxonomy" id="453959"/>
    <lineage>
        <taxon>Bacteria</taxon>
        <taxon>Bacillati</taxon>
        <taxon>Bacillota</taxon>
        <taxon>Bacilli</taxon>
        <taxon>Lactobacillales</taxon>
        <taxon>Enterococcaceae</taxon>
        <taxon>Enterococcus</taxon>
    </lineage>
</organism>
<evidence type="ECO:0000313" key="1">
    <source>
        <dbReference type="EMBL" id="MFD2729961.1"/>
    </source>
</evidence>
<accession>A0ABW5TLI5</accession>